<evidence type="ECO:0000313" key="1">
    <source>
        <dbReference type="EMBL" id="KAF2851599.1"/>
    </source>
</evidence>
<sequence length="190" mass="20972">MISLSTGPETARQVWLTVAAIAEELGRKYMSRYLAGMWERDLAMDLQWKTPSWSWASAPGASEDYVHVWEDEGDDNGDGTKNSFSFRVVRCQVELAVPKFTHGAVTFGILVVTGRANSYISHPNHDDGAQKYLNYDGYLCESQEAELAQDVQLGEATIDALDPELHEGTAIVCFATRLIENGGGKRILKG</sequence>
<name>A0A6A7BB67_9PLEO</name>
<protein>
    <submittedName>
        <fullName evidence="1">Uncharacterized protein</fullName>
    </submittedName>
</protein>
<proteinExistence type="predicted"/>
<dbReference type="Proteomes" id="UP000799423">
    <property type="component" value="Unassembled WGS sequence"/>
</dbReference>
<keyword evidence="2" id="KW-1185">Reference proteome</keyword>
<gene>
    <name evidence="1" type="ORF">T440DRAFT_554057</name>
</gene>
<dbReference type="OrthoDB" id="5125733at2759"/>
<dbReference type="EMBL" id="MU006301">
    <property type="protein sequence ID" value="KAF2851599.1"/>
    <property type="molecule type" value="Genomic_DNA"/>
</dbReference>
<reference evidence="1" key="1">
    <citation type="submission" date="2020-01" db="EMBL/GenBank/DDBJ databases">
        <authorList>
            <consortium name="DOE Joint Genome Institute"/>
            <person name="Haridas S."/>
            <person name="Albert R."/>
            <person name="Binder M."/>
            <person name="Bloem J."/>
            <person name="Labutti K."/>
            <person name="Salamov A."/>
            <person name="Andreopoulos B."/>
            <person name="Baker S.E."/>
            <person name="Barry K."/>
            <person name="Bills G."/>
            <person name="Bluhm B.H."/>
            <person name="Cannon C."/>
            <person name="Castanera R."/>
            <person name="Culley D.E."/>
            <person name="Daum C."/>
            <person name="Ezra D."/>
            <person name="Gonzalez J.B."/>
            <person name="Henrissat B."/>
            <person name="Kuo A."/>
            <person name="Liang C."/>
            <person name="Lipzen A."/>
            <person name="Lutzoni F."/>
            <person name="Magnuson J."/>
            <person name="Mondo S."/>
            <person name="Nolan M."/>
            <person name="Ohm R."/>
            <person name="Pangilinan J."/>
            <person name="Park H.-J."/>
            <person name="Ramirez L."/>
            <person name="Alfaro M."/>
            <person name="Sun H."/>
            <person name="Tritt A."/>
            <person name="Yoshinaga Y."/>
            <person name="Zwiers L.-H."/>
            <person name="Turgeon B.G."/>
            <person name="Goodwin S.B."/>
            <person name="Spatafora J.W."/>
            <person name="Crous P.W."/>
            <person name="Grigoriev I.V."/>
        </authorList>
    </citation>
    <scope>NUCLEOTIDE SEQUENCE</scope>
    <source>
        <strain evidence="1">IPT5</strain>
    </source>
</reference>
<dbReference type="AlphaFoldDB" id="A0A6A7BB67"/>
<evidence type="ECO:0000313" key="2">
    <source>
        <dbReference type="Proteomes" id="UP000799423"/>
    </source>
</evidence>
<organism evidence="1 2">
    <name type="scientific">Plenodomus tracheiphilus IPT5</name>
    <dbReference type="NCBI Taxonomy" id="1408161"/>
    <lineage>
        <taxon>Eukaryota</taxon>
        <taxon>Fungi</taxon>
        <taxon>Dikarya</taxon>
        <taxon>Ascomycota</taxon>
        <taxon>Pezizomycotina</taxon>
        <taxon>Dothideomycetes</taxon>
        <taxon>Pleosporomycetidae</taxon>
        <taxon>Pleosporales</taxon>
        <taxon>Pleosporineae</taxon>
        <taxon>Leptosphaeriaceae</taxon>
        <taxon>Plenodomus</taxon>
    </lineage>
</organism>
<accession>A0A6A7BB67</accession>